<keyword evidence="5" id="KW-0694">RNA-binding</keyword>
<evidence type="ECO:0000256" key="8">
    <source>
        <dbReference type="ARBA" id="ARBA00023274"/>
    </source>
</evidence>
<reference evidence="12" key="1">
    <citation type="submission" date="2022-11" db="UniProtKB">
        <authorList>
            <consortium name="WormBaseParasite"/>
        </authorList>
    </citation>
    <scope>IDENTIFICATION</scope>
</reference>
<evidence type="ECO:0000256" key="2">
    <source>
        <dbReference type="ARBA" id="ARBA00004604"/>
    </source>
</evidence>
<evidence type="ECO:0000256" key="1">
    <source>
        <dbReference type="ARBA" id="ARBA00004496"/>
    </source>
</evidence>
<dbReference type="SUPFAM" id="SSF69695">
    <property type="entry name" value="SRP19"/>
    <property type="match status" value="1"/>
</dbReference>
<dbReference type="PANTHER" id="PTHR17453:SF0">
    <property type="entry name" value="SIGNAL RECOGNITION PARTICLE 19 KDA PROTEIN"/>
    <property type="match status" value="1"/>
</dbReference>
<evidence type="ECO:0000256" key="5">
    <source>
        <dbReference type="ARBA" id="ARBA00022884"/>
    </source>
</evidence>
<dbReference type="FunFam" id="3.30.56.30:FF:000002">
    <property type="entry name" value="Signal recognition particle 19kDa"/>
    <property type="match status" value="1"/>
</dbReference>
<dbReference type="InterPro" id="IPR036521">
    <property type="entry name" value="SRP19-like_sf"/>
</dbReference>
<dbReference type="Pfam" id="PF01922">
    <property type="entry name" value="SRP19"/>
    <property type="match status" value="1"/>
</dbReference>
<dbReference type="GO" id="GO:0005786">
    <property type="term" value="C:signal recognition particle, endoplasmic reticulum targeting"/>
    <property type="evidence" value="ECO:0007669"/>
    <property type="project" value="UniProtKB-KW"/>
</dbReference>
<comment type="subcellular location">
    <subcellularLocation>
        <location evidence="1">Cytoplasm</location>
    </subcellularLocation>
    <subcellularLocation>
        <location evidence="2">Nucleus</location>
        <location evidence="2">Nucleolus</location>
    </subcellularLocation>
</comment>
<keyword evidence="7" id="KW-0539">Nucleus</keyword>
<keyword evidence="6" id="KW-0733">Signal recognition particle</keyword>
<evidence type="ECO:0000256" key="10">
    <source>
        <dbReference type="SAM" id="MobiDB-lite"/>
    </source>
</evidence>
<organism evidence="11 12">
    <name type="scientific">Setaria digitata</name>
    <dbReference type="NCBI Taxonomy" id="48799"/>
    <lineage>
        <taxon>Eukaryota</taxon>
        <taxon>Metazoa</taxon>
        <taxon>Ecdysozoa</taxon>
        <taxon>Nematoda</taxon>
        <taxon>Chromadorea</taxon>
        <taxon>Rhabditida</taxon>
        <taxon>Spirurina</taxon>
        <taxon>Spiruromorpha</taxon>
        <taxon>Filarioidea</taxon>
        <taxon>Setariidae</taxon>
        <taxon>Setaria</taxon>
    </lineage>
</organism>
<dbReference type="WBParaSite" id="sdigi.contig9.g1027.t1">
    <property type="protein sequence ID" value="sdigi.contig9.g1027.t1"/>
    <property type="gene ID" value="sdigi.contig9.g1027"/>
</dbReference>
<comment type="function">
    <text evidence="9">Component of the signal recognition particle (SRP) complex, a ribonucleoprotein complex that mediates the cotranslational targeting of secretory and membrane proteins to the endoplasmic reticulum (ER). Binds directly to 7SL RNA. Mediates binding of SRP54 to the SRP complex.</text>
</comment>
<name>A0A915Q696_9BILA</name>
<dbReference type="GO" id="GO:0008312">
    <property type="term" value="F:7S RNA binding"/>
    <property type="evidence" value="ECO:0007669"/>
    <property type="project" value="InterPro"/>
</dbReference>
<dbReference type="PANTHER" id="PTHR17453">
    <property type="entry name" value="SIGNAL RECOGNITION PARTICLE 19 KD PROTEIN"/>
    <property type="match status" value="1"/>
</dbReference>
<evidence type="ECO:0000256" key="4">
    <source>
        <dbReference type="ARBA" id="ARBA00022490"/>
    </source>
</evidence>
<feature type="region of interest" description="Disordered" evidence="10">
    <location>
        <begin position="119"/>
        <end position="146"/>
    </location>
</feature>
<evidence type="ECO:0000313" key="12">
    <source>
        <dbReference type="WBParaSite" id="sdigi.contig9.g1027.t1"/>
    </source>
</evidence>
<dbReference type="AlphaFoldDB" id="A0A915Q696"/>
<protein>
    <submittedName>
        <fullName evidence="12">Signal recognition particle 19 kDa protein</fullName>
    </submittedName>
</protein>
<evidence type="ECO:0000256" key="9">
    <source>
        <dbReference type="ARBA" id="ARBA00045518"/>
    </source>
</evidence>
<dbReference type="GO" id="GO:0005730">
    <property type="term" value="C:nucleolus"/>
    <property type="evidence" value="ECO:0007669"/>
    <property type="project" value="UniProtKB-SubCell"/>
</dbReference>
<accession>A0A915Q696</accession>
<dbReference type="InterPro" id="IPR002778">
    <property type="entry name" value="Signal_recog_particle_SRP19"/>
</dbReference>
<feature type="region of interest" description="Disordered" evidence="10">
    <location>
        <begin position="67"/>
        <end position="89"/>
    </location>
</feature>
<keyword evidence="11" id="KW-1185">Reference proteome</keyword>
<dbReference type="GO" id="GO:0006617">
    <property type="term" value="P:SRP-dependent cotranslational protein targeting to membrane, signal sequence recognition"/>
    <property type="evidence" value="ECO:0007669"/>
    <property type="project" value="TreeGrafter"/>
</dbReference>
<keyword evidence="4" id="KW-0963">Cytoplasm</keyword>
<evidence type="ECO:0000256" key="7">
    <source>
        <dbReference type="ARBA" id="ARBA00023242"/>
    </source>
</evidence>
<dbReference type="Gene3D" id="3.30.56.30">
    <property type="entry name" value="Signal recognition particle, SRP19-like subunit"/>
    <property type="match status" value="1"/>
</dbReference>
<comment type="similarity">
    <text evidence="3">Belongs to the SRP19 family.</text>
</comment>
<keyword evidence="8" id="KW-0687">Ribonucleoprotein</keyword>
<evidence type="ECO:0000313" key="11">
    <source>
        <dbReference type="Proteomes" id="UP000887581"/>
    </source>
</evidence>
<sequence>MAAQYKTKPSSDECKWICLYPLYMNSRKTIAQGRRVSKSKAVDSPTAQEIFDILTNAGLKTKLEKQKMHPLDPNRDANSQGRVRVQLRNDDGSLYNQKFPTRMSLMLYVCEMVPKLKTRQAGSGAVSQTSLTGVGGSGKANKKKKR</sequence>
<evidence type="ECO:0000256" key="6">
    <source>
        <dbReference type="ARBA" id="ARBA00023135"/>
    </source>
</evidence>
<evidence type="ECO:0000256" key="3">
    <source>
        <dbReference type="ARBA" id="ARBA00008910"/>
    </source>
</evidence>
<proteinExistence type="inferred from homology"/>
<dbReference type="Proteomes" id="UP000887581">
    <property type="component" value="Unplaced"/>
</dbReference>